<organism evidence="2 3">
    <name type="scientific">Saccharopolyspora ipomoeae</name>
    <dbReference type="NCBI Taxonomy" id="3042027"/>
    <lineage>
        <taxon>Bacteria</taxon>
        <taxon>Bacillati</taxon>
        <taxon>Actinomycetota</taxon>
        <taxon>Actinomycetes</taxon>
        <taxon>Pseudonocardiales</taxon>
        <taxon>Pseudonocardiaceae</taxon>
        <taxon>Saccharopolyspora</taxon>
    </lineage>
</organism>
<feature type="compositionally biased region" description="Low complexity" evidence="1">
    <location>
        <begin position="1"/>
        <end position="10"/>
    </location>
</feature>
<sequence length="81" mass="9135">MSETTPTPNETEPDPQELEDPANLQSAEDLDEDELGTDPLERGVEPPEGWSATARERPTPREEREGRSLDERFAEELPETD</sequence>
<proteinExistence type="predicted"/>
<reference evidence="2 3" key="1">
    <citation type="submission" date="2023-04" db="EMBL/GenBank/DDBJ databases">
        <title>Draft genome sequence of Saccharopolyspora sp. TS4A08 isolated from sweet potato rhizospheric soil.</title>
        <authorList>
            <person name="Suksaard P."/>
            <person name="Duangmal K."/>
        </authorList>
    </citation>
    <scope>NUCLEOTIDE SEQUENCE [LARGE SCALE GENOMIC DNA]</scope>
    <source>
        <strain evidence="2 3">TS4A08</strain>
    </source>
</reference>
<feature type="region of interest" description="Disordered" evidence="1">
    <location>
        <begin position="1"/>
        <end position="81"/>
    </location>
</feature>
<accession>A0ABT6PIG5</accession>
<evidence type="ECO:0000313" key="3">
    <source>
        <dbReference type="Proteomes" id="UP001237595"/>
    </source>
</evidence>
<dbReference type="RefSeq" id="WP_281454175.1">
    <property type="nucleotide sequence ID" value="NZ_JASAOF010000002.1"/>
</dbReference>
<name>A0ABT6PIG5_9PSEU</name>
<keyword evidence="3" id="KW-1185">Reference proteome</keyword>
<dbReference type="EMBL" id="JASAOF010000002">
    <property type="protein sequence ID" value="MDI2027792.1"/>
    <property type="molecule type" value="Genomic_DNA"/>
</dbReference>
<evidence type="ECO:0000256" key="1">
    <source>
        <dbReference type="SAM" id="MobiDB-lite"/>
    </source>
</evidence>
<comment type="caution">
    <text evidence="2">The sequence shown here is derived from an EMBL/GenBank/DDBJ whole genome shotgun (WGS) entry which is preliminary data.</text>
</comment>
<dbReference type="Proteomes" id="UP001237595">
    <property type="component" value="Unassembled WGS sequence"/>
</dbReference>
<protein>
    <submittedName>
        <fullName evidence="2">Uncharacterized protein</fullName>
    </submittedName>
</protein>
<feature type="compositionally biased region" description="Acidic residues" evidence="1">
    <location>
        <begin position="11"/>
        <end position="20"/>
    </location>
</feature>
<evidence type="ECO:0000313" key="2">
    <source>
        <dbReference type="EMBL" id="MDI2027792.1"/>
    </source>
</evidence>
<gene>
    <name evidence="2" type="ORF">QFW96_04190</name>
</gene>
<feature type="compositionally biased region" description="Basic and acidic residues" evidence="1">
    <location>
        <begin position="54"/>
        <end position="75"/>
    </location>
</feature>